<comment type="similarity">
    <text evidence="2">Belongs to the histidine acid phosphatase family.</text>
</comment>
<keyword evidence="7" id="KW-0325">Glycoprotein</keyword>
<evidence type="ECO:0000256" key="7">
    <source>
        <dbReference type="ARBA" id="ARBA00023180"/>
    </source>
</evidence>
<dbReference type="PANTHER" id="PTHR11567:SF211">
    <property type="entry name" value="PROSTATIC ACID PHOSPHATASE"/>
    <property type="match status" value="1"/>
</dbReference>
<dbReference type="PANTHER" id="PTHR11567">
    <property type="entry name" value="ACID PHOSPHATASE-RELATED"/>
    <property type="match status" value="1"/>
</dbReference>
<sequence>MQVFILVLLVCLGHVAFAAEPEYELIMAQVIWRHGSRAPSKLYPRNPSTEKAWPLGLGQLTERGMDQSVELGKTLKELYIDRKDPLISPFPVSGEYRIQSTEFDRTMATAAGVAAGLFPKTDGVAAKNYLVPIFANNLTTDADLNVFYSCPRYDEFVDDAFVKLAKIETDHKWLFDLVQYYTGKNYTLRNIYELYDNYVCDKYENKKPSEWLTPAVVKVMKELIDQELDGLLGLLFDEEEYHKHTRLRGGRILKTFVTHFLRRIECDGVDSPDCAKVNKLRFLGYSAHDITIAHLMTSITRDLHFIVPGNLVDYTGAFSFELWKLNGKFVIRILYRPGPEHSFSSVTEQITQMGSSLWEFENFLSYVTPNMPSDFESECMAKNIHIRGKRNDGLAPLLDERRFPGWDVAEKTNTPYQDS</sequence>
<keyword evidence="6" id="KW-1015">Disulfide bond</keyword>
<dbReference type="InterPro" id="IPR029033">
    <property type="entry name" value="His_PPase_superfam"/>
</dbReference>
<dbReference type="WBParaSite" id="Pan_g14963.t1">
    <property type="protein sequence ID" value="Pan_g14963.t1"/>
    <property type="gene ID" value="Pan_g14963"/>
</dbReference>
<feature type="chain" id="PRO_5028836460" description="acid phosphatase" evidence="8">
    <location>
        <begin position="19"/>
        <end position="419"/>
    </location>
</feature>
<dbReference type="Pfam" id="PF00328">
    <property type="entry name" value="His_Phos_2"/>
    <property type="match status" value="1"/>
</dbReference>
<dbReference type="InterPro" id="IPR000560">
    <property type="entry name" value="His_Pase_clade-2"/>
</dbReference>
<comment type="catalytic activity">
    <reaction evidence="1">
        <text>a phosphate monoester + H2O = an alcohol + phosphate</text>
        <dbReference type="Rhea" id="RHEA:15017"/>
        <dbReference type="ChEBI" id="CHEBI:15377"/>
        <dbReference type="ChEBI" id="CHEBI:30879"/>
        <dbReference type="ChEBI" id="CHEBI:43474"/>
        <dbReference type="ChEBI" id="CHEBI:67140"/>
        <dbReference type="EC" id="3.1.3.2"/>
    </reaction>
</comment>
<dbReference type="AlphaFoldDB" id="A0A7E4V076"/>
<evidence type="ECO:0000256" key="5">
    <source>
        <dbReference type="ARBA" id="ARBA00022801"/>
    </source>
</evidence>
<dbReference type="Gene3D" id="3.40.50.1240">
    <property type="entry name" value="Phosphoglycerate mutase-like"/>
    <property type="match status" value="1"/>
</dbReference>
<accession>A0A7E4V076</accession>
<dbReference type="InterPro" id="IPR033379">
    <property type="entry name" value="Acid_Pase_AS"/>
</dbReference>
<evidence type="ECO:0000256" key="4">
    <source>
        <dbReference type="ARBA" id="ARBA00022729"/>
    </source>
</evidence>
<keyword evidence="4 8" id="KW-0732">Signal</keyword>
<evidence type="ECO:0000313" key="9">
    <source>
        <dbReference type="Proteomes" id="UP000492821"/>
    </source>
</evidence>
<keyword evidence="9" id="KW-1185">Reference proteome</keyword>
<dbReference type="EC" id="3.1.3.2" evidence="3"/>
<organism evidence="9 10">
    <name type="scientific">Panagrellus redivivus</name>
    <name type="common">Microworm</name>
    <dbReference type="NCBI Taxonomy" id="6233"/>
    <lineage>
        <taxon>Eukaryota</taxon>
        <taxon>Metazoa</taxon>
        <taxon>Ecdysozoa</taxon>
        <taxon>Nematoda</taxon>
        <taxon>Chromadorea</taxon>
        <taxon>Rhabditida</taxon>
        <taxon>Tylenchina</taxon>
        <taxon>Panagrolaimomorpha</taxon>
        <taxon>Panagrolaimoidea</taxon>
        <taxon>Panagrolaimidae</taxon>
        <taxon>Panagrellus</taxon>
    </lineage>
</organism>
<dbReference type="PROSITE" id="PS00616">
    <property type="entry name" value="HIS_ACID_PHOSPHAT_1"/>
    <property type="match status" value="1"/>
</dbReference>
<reference evidence="9" key="1">
    <citation type="journal article" date="2013" name="Genetics">
        <title>The draft genome and transcriptome of Panagrellus redivivus are shaped by the harsh demands of a free-living lifestyle.</title>
        <authorList>
            <person name="Srinivasan J."/>
            <person name="Dillman A.R."/>
            <person name="Macchietto M.G."/>
            <person name="Heikkinen L."/>
            <person name="Lakso M."/>
            <person name="Fracchia K.M."/>
            <person name="Antoshechkin I."/>
            <person name="Mortazavi A."/>
            <person name="Wong G."/>
            <person name="Sternberg P.W."/>
        </authorList>
    </citation>
    <scope>NUCLEOTIDE SEQUENCE [LARGE SCALE GENOMIC DNA]</scope>
    <source>
        <strain evidence="9">MT8872</strain>
    </source>
</reference>
<dbReference type="SUPFAM" id="SSF53254">
    <property type="entry name" value="Phosphoglycerate mutase-like"/>
    <property type="match status" value="1"/>
</dbReference>
<dbReference type="Proteomes" id="UP000492821">
    <property type="component" value="Unassembled WGS sequence"/>
</dbReference>
<feature type="signal peptide" evidence="8">
    <location>
        <begin position="1"/>
        <end position="18"/>
    </location>
</feature>
<name>A0A7E4V076_PANRE</name>
<evidence type="ECO:0000256" key="2">
    <source>
        <dbReference type="ARBA" id="ARBA00005375"/>
    </source>
</evidence>
<dbReference type="InterPro" id="IPR050645">
    <property type="entry name" value="Histidine_acid_phosphatase"/>
</dbReference>
<dbReference type="GO" id="GO:0003993">
    <property type="term" value="F:acid phosphatase activity"/>
    <property type="evidence" value="ECO:0007669"/>
    <property type="project" value="UniProtKB-EC"/>
</dbReference>
<evidence type="ECO:0000256" key="3">
    <source>
        <dbReference type="ARBA" id="ARBA00012646"/>
    </source>
</evidence>
<evidence type="ECO:0000256" key="8">
    <source>
        <dbReference type="SAM" id="SignalP"/>
    </source>
</evidence>
<dbReference type="CDD" id="cd07061">
    <property type="entry name" value="HP_HAP_like"/>
    <property type="match status" value="1"/>
</dbReference>
<evidence type="ECO:0000256" key="1">
    <source>
        <dbReference type="ARBA" id="ARBA00000032"/>
    </source>
</evidence>
<reference evidence="10" key="2">
    <citation type="submission" date="2020-10" db="UniProtKB">
        <authorList>
            <consortium name="WormBaseParasite"/>
        </authorList>
    </citation>
    <scope>IDENTIFICATION</scope>
</reference>
<proteinExistence type="inferred from homology"/>
<evidence type="ECO:0000256" key="6">
    <source>
        <dbReference type="ARBA" id="ARBA00023157"/>
    </source>
</evidence>
<evidence type="ECO:0000313" key="10">
    <source>
        <dbReference type="WBParaSite" id="Pan_g14963.t1"/>
    </source>
</evidence>
<protein>
    <recommendedName>
        <fullName evidence="3">acid phosphatase</fullName>
        <ecNumber evidence="3">3.1.3.2</ecNumber>
    </recommendedName>
</protein>
<keyword evidence="5" id="KW-0378">Hydrolase</keyword>